<gene>
    <name evidence="1" type="ORF">PODLI_1B017866</name>
</gene>
<keyword evidence="2" id="KW-1185">Reference proteome</keyword>
<dbReference type="GO" id="GO:0005886">
    <property type="term" value="C:plasma membrane"/>
    <property type="evidence" value="ECO:0007669"/>
    <property type="project" value="TreeGrafter"/>
</dbReference>
<dbReference type="InterPro" id="IPR039099">
    <property type="entry name" value="Pannexin"/>
</dbReference>
<organism evidence="1 2">
    <name type="scientific">Podarcis lilfordi</name>
    <name type="common">Lilford's wall lizard</name>
    <dbReference type="NCBI Taxonomy" id="74358"/>
    <lineage>
        <taxon>Eukaryota</taxon>
        <taxon>Metazoa</taxon>
        <taxon>Chordata</taxon>
        <taxon>Craniata</taxon>
        <taxon>Vertebrata</taxon>
        <taxon>Euteleostomi</taxon>
        <taxon>Lepidosauria</taxon>
        <taxon>Squamata</taxon>
        <taxon>Bifurcata</taxon>
        <taxon>Unidentata</taxon>
        <taxon>Episquamata</taxon>
        <taxon>Laterata</taxon>
        <taxon>Lacertibaenia</taxon>
        <taxon>Lacertidae</taxon>
        <taxon>Podarcis</taxon>
    </lineage>
</organism>
<accession>A0AA35KW08</accession>
<dbReference type="PANTHER" id="PTHR15759:SF7">
    <property type="entry name" value="PANNEXIN-2"/>
    <property type="match status" value="1"/>
</dbReference>
<name>A0AA35KW08_9SAUR</name>
<dbReference type="PANTHER" id="PTHR15759">
    <property type="entry name" value="PANNEXIN"/>
    <property type="match status" value="1"/>
</dbReference>
<dbReference type="GO" id="GO:0022829">
    <property type="term" value="F:wide pore channel activity"/>
    <property type="evidence" value="ECO:0007669"/>
    <property type="project" value="TreeGrafter"/>
</dbReference>
<dbReference type="Proteomes" id="UP001178461">
    <property type="component" value="Chromosome 10"/>
</dbReference>
<dbReference type="GO" id="GO:0007267">
    <property type="term" value="P:cell-cell signaling"/>
    <property type="evidence" value="ECO:0007669"/>
    <property type="project" value="TreeGrafter"/>
</dbReference>
<protein>
    <submittedName>
        <fullName evidence="1">Uncharacterized protein</fullName>
    </submittedName>
</protein>
<evidence type="ECO:0000313" key="1">
    <source>
        <dbReference type="EMBL" id="CAI5785312.1"/>
    </source>
</evidence>
<dbReference type="EMBL" id="OX395135">
    <property type="protein sequence ID" value="CAI5785312.1"/>
    <property type="molecule type" value="Genomic_DNA"/>
</dbReference>
<evidence type="ECO:0000313" key="2">
    <source>
        <dbReference type="Proteomes" id="UP001178461"/>
    </source>
</evidence>
<dbReference type="AlphaFoldDB" id="A0AA35KW08"/>
<reference evidence="1" key="1">
    <citation type="submission" date="2022-12" db="EMBL/GenBank/DDBJ databases">
        <authorList>
            <person name="Alioto T."/>
            <person name="Alioto T."/>
            <person name="Gomez Garrido J."/>
        </authorList>
    </citation>
    <scope>NUCLEOTIDE SEQUENCE</scope>
</reference>
<proteinExistence type="predicted"/>
<dbReference type="GO" id="GO:0032732">
    <property type="term" value="P:positive regulation of interleukin-1 production"/>
    <property type="evidence" value="ECO:0007669"/>
    <property type="project" value="InterPro"/>
</dbReference>
<dbReference type="GO" id="GO:0006812">
    <property type="term" value="P:monoatomic cation transport"/>
    <property type="evidence" value="ECO:0007669"/>
    <property type="project" value="InterPro"/>
</dbReference>
<sequence>MATALLAGEKLKELILPGAQDDKAGSLAALLLQLKLELPFDRVVTIGTVLIPIVLVTLVFTKNFAEELSPDTSLNKRKKRFRGHGCSFKLIHSNDAMPAFHSIKEIKEFTHCVVFLFSLEER</sequence>